<dbReference type="Pfam" id="PF12724">
    <property type="entry name" value="Flavodoxin_5"/>
    <property type="match status" value="1"/>
</dbReference>
<sequence length="162" mass="18416">MKILIAYTSRHGFTHNSVLYLKSKLLGNIELANICDNPKIDVNNFDWIVLGGPVYMGKMDNKLKLFSQQNQDILLTKKLALFVSCTTPDSAEQYIKDCFPEDIYSTSLYRYNFGGDLNPSELGLFERIITNLVSRLEPKTIGMLNNNIDSLAQKISTYNIHD</sequence>
<evidence type="ECO:0000259" key="1">
    <source>
        <dbReference type="Pfam" id="PF12724"/>
    </source>
</evidence>
<reference evidence="2 3" key="1">
    <citation type="submission" date="2015-10" db="EMBL/GenBank/DDBJ databases">
        <title>Erysipelothrix larvae sp. LV19 isolated from the larval gut of the rhinoceros beetle, Trypoxylus dichotomus.</title>
        <authorList>
            <person name="Lim S."/>
            <person name="Kim B.-C."/>
        </authorList>
    </citation>
    <scope>NUCLEOTIDE SEQUENCE [LARGE SCALE GENOMIC DNA]</scope>
    <source>
        <strain evidence="2 3">LV19</strain>
    </source>
</reference>
<keyword evidence="3" id="KW-1185">Reference proteome</keyword>
<protein>
    <recommendedName>
        <fullName evidence="1">Flavodoxin domain-containing protein</fullName>
    </recommendedName>
</protein>
<dbReference type="EMBL" id="CP013213">
    <property type="protein sequence ID" value="AMC93123.1"/>
    <property type="molecule type" value="Genomic_DNA"/>
</dbReference>
<dbReference type="GO" id="GO:0070819">
    <property type="term" value="F:menaquinone-dependent protoporphyrinogen oxidase activity"/>
    <property type="evidence" value="ECO:0007669"/>
    <property type="project" value="TreeGrafter"/>
</dbReference>
<dbReference type="InterPro" id="IPR026816">
    <property type="entry name" value="Flavodoxin_dom"/>
</dbReference>
<feature type="domain" description="Flavodoxin" evidence="1">
    <location>
        <begin position="4"/>
        <end position="136"/>
    </location>
</feature>
<proteinExistence type="predicted"/>
<dbReference type="AlphaFoldDB" id="A0A109UGU0"/>
<accession>A0A109UGU0</accession>
<dbReference type="SUPFAM" id="SSF52218">
    <property type="entry name" value="Flavoproteins"/>
    <property type="match status" value="1"/>
</dbReference>
<evidence type="ECO:0000313" key="3">
    <source>
        <dbReference type="Proteomes" id="UP000063781"/>
    </source>
</evidence>
<dbReference type="PANTHER" id="PTHR38030">
    <property type="entry name" value="PROTOPORPHYRINOGEN IX DEHYDROGENASE [MENAQUINONE]"/>
    <property type="match status" value="1"/>
</dbReference>
<gene>
    <name evidence="2" type="ORF">AOC36_03785</name>
</gene>
<dbReference type="GO" id="GO:0006783">
    <property type="term" value="P:heme biosynthetic process"/>
    <property type="evidence" value="ECO:0007669"/>
    <property type="project" value="TreeGrafter"/>
</dbReference>
<dbReference type="Gene3D" id="3.40.50.360">
    <property type="match status" value="1"/>
</dbReference>
<name>A0A109UGU0_9FIRM</name>
<dbReference type="GO" id="GO:0010181">
    <property type="term" value="F:FMN binding"/>
    <property type="evidence" value="ECO:0007669"/>
    <property type="project" value="TreeGrafter"/>
</dbReference>
<evidence type="ECO:0000313" key="2">
    <source>
        <dbReference type="EMBL" id="AMC93123.1"/>
    </source>
</evidence>
<dbReference type="InterPro" id="IPR029039">
    <property type="entry name" value="Flavoprotein-like_sf"/>
</dbReference>
<dbReference type="OrthoDB" id="2146857at2"/>
<dbReference type="KEGG" id="erl:AOC36_03785"/>
<dbReference type="Proteomes" id="UP000063781">
    <property type="component" value="Chromosome"/>
</dbReference>
<dbReference type="InterPro" id="IPR052200">
    <property type="entry name" value="Protoporphyrinogen_IX_DH"/>
</dbReference>
<dbReference type="RefSeq" id="WP_067631589.1">
    <property type="nucleotide sequence ID" value="NZ_CP013213.1"/>
</dbReference>
<dbReference type="STRING" id="1514105.AOC36_03785"/>
<organism evidence="2 3">
    <name type="scientific">Erysipelothrix larvae</name>
    <dbReference type="NCBI Taxonomy" id="1514105"/>
    <lineage>
        <taxon>Bacteria</taxon>
        <taxon>Bacillati</taxon>
        <taxon>Bacillota</taxon>
        <taxon>Erysipelotrichia</taxon>
        <taxon>Erysipelotrichales</taxon>
        <taxon>Erysipelotrichaceae</taxon>
        <taxon>Erysipelothrix</taxon>
    </lineage>
</organism>
<dbReference type="PANTHER" id="PTHR38030:SF2">
    <property type="entry name" value="PROTOPORPHYRINOGEN IX DEHYDROGENASE [QUINONE]"/>
    <property type="match status" value="1"/>
</dbReference>